<evidence type="ECO:0000313" key="5">
    <source>
        <dbReference type="Proteomes" id="UP000324585"/>
    </source>
</evidence>
<keyword evidence="5" id="KW-1185">Reference proteome</keyword>
<dbReference type="PROSITE" id="PS50404">
    <property type="entry name" value="GST_NTER"/>
    <property type="match status" value="1"/>
</dbReference>
<dbReference type="GO" id="GO:0005737">
    <property type="term" value="C:cytoplasm"/>
    <property type="evidence" value="ECO:0007669"/>
    <property type="project" value="TreeGrafter"/>
</dbReference>
<dbReference type="InterPro" id="IPR010987">
    <property type="entry name" value="Glutathione-S-Trfase_C-like"/>
</dbReference>
<dbReference type="EMBL" id="VRMN01000009">
    <property type="protein sequence ID" value="KAA8492429.1"/>
    <property type="molecule type" value="Genomic_DNA"/>
</dbReference>
<evidence type="ECO:0000259" key="2">
    <source>
        <dbReference type="PROSITE" id="PS50404"/>
    </source>
</evidence>
<reference evidence="5" key="1">
    <citation type="journal article" date="2019" name="Nat. Commun.">
        <title>Expansion of phycobilisome linker gene families in mesophilic red algae.</title>
        <authorList>
            <person name="Lee J."/>
            <person name="Kim D."/>
            <person name="Bhattacharya D."/>
            <person name="Yoon H.S."/>
        </authorList>
    </citation>
    <scope>NUCLEOTIDE SEQUENCE [LARGE SCALE GENOMIC DNA]</scope>
    <source>
        <strain evidence="5">CCMP 1328</strain>
    </source>
</reference>
<evidence type="ECO:0000259" key="3">
    <source>
        <dbReference type="PROSITE" id="PS50405"/>
    </source>
</evidence>
<feature type="region of interest" description="Disordered" evidence="1">
    <location>
        <begin position="31"/>
        <end position="72"/>
    </location>
</feature>
<comment type="caution">
    <text evidence="4">The sequence shown here is derived from an EMBL/GenBank/DDBJ whole genome shotgun (WGS) entry which is preliminary data.</text>
</comment>
<feature type="compositionally biased region" description="Low complexity" evidence="1">
    <location>
        <begin position="31"/>
        <end position="40"/>
    </location>
</feature>
<accession>A0A5J4YLR7</accession>
<feature type="domain" description="GST C-terminal" evidence="3">
    <location>
        <begin position="178"/>
        <end position="310"/>
    </location>
</feature>
<dbReference type="InterPro" id="IPR004045">
    <property type="entry name" value="Glutathione_S-Trfase_N"/>
</dbReference>
<dbReference type="OrthoDB" id="422574at2759"/>
<organism evidence="4 5">
    <name type="scientific">Porphyridium purpureum</name>
    <name type="common">Red alga</name>
    <name type="synonym">Porphyridium cruentum</name>
    <dbReference type="NCBI Taxonomy" id="35688"/>
    <lineage>
        <taxon>Eukaryota</taxon>
        <taxon>Rhodophyta</taxon>
        <taxon>Bangiophyceae</taxon>
        <taxon>Porphyridiales</taxon>
        <taxon>Porphyridiaceae</taxon>
        <taxon>Porphyridium</taxon>
    </lineage>
</organism>
<sequence>MSDASAFVAGYSGEVHNVGSPRFLTGASKCESSSSVLAASRRSHAPRERRPNVVIPPMGARTASTSPLSATSADAVEPPSSLALYDLAVSNFGARVRLVIYLLEIEHLVQMRTPTELGGTKSEAYLALNPQGKVPMLVVERPGQDALPLAESEIIVQYLLDVFPDTGPKSLRIANVHTPELRALARSATRVQDVYLGNLQGSLYKAMDAETRATSIRSLMAQLDLLEILLCRCAKLVGSDSAQDVVFFGGRQICTADCALFPSFVFFEFMLPLFSLDPFQGRRPRLEAWWRALLREGAFEKVRAQIRTELDGWQAKGRWANLGILDQIRDHPQLFKA</sequence>
<dbReference type="OMA" id="PIQGCMY"/>
<dbReference type="CDD" id="cd00299">
    <property type="entry name" value="GST_C_family"/>
    <property type="match status" value="1"/>
</dbReference>
<dbReference type="Pfam" id="PF13417">
    <property type="entry name" value="GST_N_3"/>
    <property type="match status" value="1"/>
</dbReference>
<gene>
    <name evidence="4" type="ORF">FVE85_7936</name>
</gene>
<feature type="compositionally biased region" description="Low complexity" evidence="1">
    <location>
        <begin position="60"/>
        <end position="72"/>
    </location>
</feature>
<feature type="domain" description="GST N-terminal" evidence="2">
    <location>
        <begin position="80"/>
        <end position="167"/>
    </location>
</feature>
<evidence type="ECO:0000313" key="4">
    <source>
        <dbReference type="EMBL" id="KAA8492429.1"/>
    </source>
</evidence>
<keyword evidence="4" id="KW-0808">Transferase</keyword>
<dbReference type="SUPFAM" id="SSF52833">
    <property type="entry name" value="Thioredoxin-like"/>
    <property type="match status" value="1"/>
</dbReference>
<dbReference type="PANTHER" id="PTHR43968">
    <property type="match status" value="1"/>
</dbReference>
<evidence type="ECO:0000256" key="1">
    <source>
        <dbReference type="SAM" id="MobiDB-lite"/>
    </source>
</evidence>
<dbReference type="InterPro" id="IPR036249">
    <property type="entry name" value="Thioredoxin-like_sf"/>
</dbReference>
<dbReference type="PROSITE" id="PS50405">
    <property type="entry name" value="GST_CTER"/>
    <property type="match status" value="1"/>
</dbReference>
<dbReference type="AlphaFoldDB" id="A0A5J4YLR7"/>
<dbReference type="Gene3D" id="1.20.1050.10">
    <property type="match status" value="1"/>
</dbReference>
<dbReference type="InterPro" id="IPR050983">
    <property type="entry name" value="GST_Omega/HSP26"/>
</dbReference>
<dbReference type="InterPro" id="IPR036282">
    <property type="entry name" value="Glutathione-S-Trfase_C_sf"/>
</dbReference>
<dbReference type="SUPFAM" id="SSF47616">
    <property type="entry name" value="GST C-terminal domain-like"/>
    <property type="match status" value="1"/>
</dbReference>
<dbReference type="CDD" id="cd00570">
    <property type="entry name" value="GST_N_family"/>
    <property type="match status" value="1"/>
</dbReference>
<proteinExistence type="predicted"/>
<dbReference type="GO" id="GO:0016740">
    <property type="term" value="F:transferase activity"/>
    <property type="evidence" value="ECO:0007669"/>
    <property type="project" value="UniProtKB-KW"/>
</dbReference>
<dbReference type="Gene3D" id="3.40.30.10">
    <property type="entry name" value="Glutaredoxin"/>
    <property type="match status" value="1"/>
</dbReference>
<name>A0A5J4YLR7_PORPP</name>
<dbReference type="Proteomes" id="UP000324585">
    <property type="component" value="Unassembled WGS sequence"/>
</dbReference>
<dbReference type="PANTHER" id="PTHR43968:SF6">
    <property type="entry name" value="GLUTATHIONE S-TRANSFERASE OMEGA"/>
    <property type="match status" value="1"/>
</dbReference>
<protein>
    <submittedName>
        <fullName evidence="4">Glutathione S-transferase DHAR1, mitochondrial</fullName>
    </submittedName>
</protein>